<protein>
    <submittedName>
        <fullName evidence="1">Uncharacterized protein</fullName>
    </submittedName>
</protein>
<reference evidence="1" key="2">
    <citation type="journal article" date="2023" name="Front. Microbiol.">
        <title>Ralstonia chuxiongensis sp. nov., Ralstonia mojiangensis sp. nov., and Ralstonia soli sp. nov., isolated from tobacco fields, are three novel species in the family Burkholderiaceae.</title>
        <authorList>
            <person name="Lu C.H."/>
            <person name="Zhang Y.Y."/>
            <person name="Jiang N."/>
            <person name="Chen W."/>
            <person name="Shao X."/>
            <person name="Zhao Z.M."/>
            <person name="Lu W.L."/>
            <person name="Hu X."/>
            <person name="Xi Y.X."/>
            <person name="Zou S.Y."/>
            <person name="Wei Q.J."/>
            <person name="Lin Z.L."/>
            <person name="Gong L."/>
            <person name="Gai X.T."/>
            <person name="Zhang L.Q."/>
            <person name="Li J.Y."/>
            <person name="Jin Y."/>
            <person name="Xia Z.Y."/>
        </authorList>
    </citation>
    <scope>NUCLEOTIDE SEQUENCE</scope>
    <source>
        <strain evidence="1">21MJYT02-11</strain>
    </source>
</reference>
<dbReference type="RefSeq" id="WP_252677620.1">
    <property type="nucleotide sequence ID" value="NZ_JAMXHT010000002.1"/>
</dbReference>
<comment type="caution">
    <text evidence="1">The sequence shown here is derived from an EMBL/GenBank/DDBJ whole genome shotgun (WGS) entry which is preliminary data.</text>
</comment>
<reference evidence="1" key="1">
    <citation type="submission" date="2022-06" db="EMBL/GenBank/DDBJ databases">
        <authorList>
            <person name="Lu C.-H."/>
        </authorList>
    </citation>
    <scope>NUCLEOTIDE SEQUENCE</scope>
    <source>
        <strain evidence="1">21MJYT02-11</strain>
    </source>
</reference>
<evidence type="ECO:0000313" key="1">
    <source>
        <dbReference type="EMBL" id="MCO5397650.1"/>
    </source>
</evidence>
<gene>
    <name evidence="1" type="ORF">NG900_05480</name>
</gene>
<dbReference type="EMBL" id="JAMXHT010000002">
    <property type="protein sequence ID" value="MCO5397650.1"/>
    <property type="molecule type" value="Genomic_DNA"/>
</dbReference>
<organism evidence="1 2">
    <name type="scientific">Ralstonia soli</name>
    <dbReference type="NCBI Taxonomy" id="2953896"/>
    <lineage>
        <taxon>Bacteria</taxon>
        <taxon>Pseudomonadati</taxon>
        <taxon>Pseudomonadota</taxon>
        <taxon>Betaproteobacteria</taxon>
        <taxon>Burkholderiales</taxon>
        <taxon>Burkholderiaceae</taxon>
        <taxon>Ralstonia</taxon>
    </lineage>
</organism>
<dbReference type="Proteomes" id="UP001162811">
    <property type="component" value="Unassembled WGS sequence"/>
</dbReference>
<name>A0ABT1AGX3_9RALS</name>
<evidence type="ECO:0000313" key="2">
    <source>
        <dbReference type="Proteomes" id="UP001162811"/>
    </source>
</evidence>
<keyword evidence="2" id="KW-1185">Reference proteome</keyword>
<proteinExistence type="predicted"/>
<accession>A0ABT1AGX3</accession>
<sequence length="112" mass="12594">MPIQRLKTSPFFKNGAAYFYLAFTRHLIDDGPRISTEAITAPSQKDEGKPPTQIYESALAFDGLRICALPRCLPCVDLLEPSAGWAFLFDMVPTPHIVENDNRRYSGWHPAN</sequence>